<name>A0A6C0TWK0_9GAMM</name>
<dbReference type="GO" id="GO:0006303">
    <property type="term" value="P:double-strand break repair via nonhomologous end joining"/>
    <property type="evidence" value="ECO:0007669"/>
    <property type="project" value="InterPro"/>
</dbReference>
<accession>A0A6C0TWK0</accession>
<proteinExistence type="predicted"/>
<dbReference type="InterPro" id="IPR006164">
    <property type="entry name" value="DNA_bd_Ku70/Ku80"/>
</dbReference>
<dbReference type="KEGG" id="kim:G3T16_00955"/>
<evidence type="ECO:0000313" key="4">
    <source>
        <dbReference type="Proteomes" id="UP000477680"/>
    </source>
</evidence>
<gene>
    <name evidence="3" type="ORF">G3T16_00955</name>
</gene>
<dbReference type="SUPFAM" id="SSF100939">
    <property type="entry name" value="SPOC domain-like"/>
    <property type="match status" value="1"/>
</dbReference>
<dbReference type="SMART" id="SM00559">
    <property type="entry name" value="Ku78"/>
    <property type="match status" value="1"/>
</dbReference>
<dbReference type="Pfam" id="PF02735">
    <property type="entry name" value="Ku"/>
    <property type="match status" value="1"/>
</dbReference>
<dbReference type="InterPro" id="IPR016194">
    <property type="entry name" value="SPOC-like_C_dom_sf"/>
</dbReference>
<dbReference type="GO" id="GO:0003690">
    <property type="term" value="F:double-stranded DNA binding"/>
    <property type="evidence" value="ECO:0007669"/>
    <property type="project" value="TreeGrafter"/>
</dbReference>
<evidence type="ECO:0000313" key="3">
    <source>
        <dbReference type="EMBL" id="QIB64190.1"/>
    </source>
</evidence>
<dbReference type="PANTHER" id="PTHR41251:SF1">
    <property type="entry name" value="NON-HOMOLOGOUS END JOINING PROTEIN KU"/>
    <property type="match status" value="1"/>
</dbReference>
<keyword evidence="4" id="KW-1185">Reference proteome</keyword>
<organism evidence="3 4">
    <name type="scientific">Kineobactrum salinum</name>
    <dbReference type="NCBI Taxonomy" id="2708301"/>
    <lineage>
        <taxon>Bacteria</taxon>
        <taxon>Pseudomonadati</taxon>
        <taxon>Pseudomonadota</taxon>
        <taxon>Gammaproteobacteria</taxon>
        <taxon>Cellvibrionales</taxon>
        <taxon>Halieaceae</taxon>
        <taxon>Kineobactrum</taxon>
    </lineage>
</organism>
<sequence length="260" mass="29410">MAARAIWKGVIHCGDSNIAVKLYSAIKSRPVHFRLLHARDKVPVRQQLVNPETNAVVPYAETRRAWQTAEGELVMLKPEELEALVPESTRNIQLRGFFPSTTIDHRWYDRPYYLGPDADGDTGNYTALVGALEAEGVEGLASWVMRKKAYIGALRVYRGHPVLISLRHADQVVLGNELRPPTGRAPAKRELEMARKLVAMLESDFEPEEYRNEYRERVMDMLERKRKGGRIVKKPVKAKQASPDLAAALESSLESVRKRA</sequence>
<dbReference type="Proteomes" id="UP000477680">
    <property type="component" value="Chromosome"/>
</dbReference>
<evidence type="ECO:0000256" key="1">
    <source>
        <dbReference type="ARBA" id="ARBA00023125"/>
    </source>
</evidence>
<evidence type="ECO:0000259" key="2">
    <source>
        <dbReference type="SMART" id="SM00559"/>
    </source>
</evidence>
<dbReference type="RefSeq" id="WP_163493440.1">
    <property type="nucleotide sequence ID" value="NZ_CP048711.1"/>
</dbReference>
<dbReference type="InterPro" id="IPR009187">
    <property type="entry name" value="Prok_Ku"/>
</dbReference>
<dbReference type="AlphaFoldDB" id="A0A6C0TWK0"/>
<dbReference type="PANTHER" id="PTHR41251">
    <property type="entry name" value="NON-HOMOLOGOUS END JOINING PROTEIN KU"/>
    <property type="match status" value="1"/>
</dbReference>
<dbReference type="Gene3D" id="2.40.290.10">
    <property type="match status" value="1"/>
</dbReference>
<feature type="domain" description="Ku" evidence="2">
    <location>
        <begin position="54"/>
        <end position="178"/>
    </location>
</feature>
<dbReference type="EMBL" id="CP048711">
    <property type="protein sequence ID" value="QIB64190.1"/>
    <property type="molecule type" value="Genomic_DNA"/>
</dbReference>
<reference evidence="3 4" key="1">
    <citation type="submission" date="2020-02" db="EMBL/GenBank/DDBJ databases">
        <title>Genome sequencing for Kineobactrum sp. M2.</title>
        <authorList>
            <person name="Park S.-J."/>
        </authorList>
    </citation>
    <scope>NUCLEOTIDE SEQUENCE [LARGE SCALE GENOMIC DNA]</scope>
    <source>
        <strain evidence="3 4">M2</strain>
    </source>
</reference>
<dbReference type="PIRSF" id="PIRSF006493">
    <property type="entry name" value="Prok_Ku"/>
    <property type="match status" value="1"/>
</dbReference>
<protein>
    <submittedName>
        <fullName evidence="3">Ku protein</fullName>
    </submittedName>
</protein>
<keyword evidence="1" id="KW-0238">DNA-binding</keyword>